<evidence type="ECO:0000313" key="5">
    <source>
        <dbReference type="Proteomes" id="UP001271007"/>
    </source>
</evidence>
<protein>
    <submittedName>
        <fullName evidence="4">Uncharacterized protein</fullName>
    </submittedName>
</protein>
<name>A0AAJ0DMH4_9PEZI</name>
<keyword evidence="5" id="KW-1185">Reference proteome</keyword>
<dbReference type="InterPro" id="IPR052415">
    <property type="entry name" value="Diphthine_MTase"/>
</dbReference>
<dbReference type="EMBL" id="JAWDJX010000019">
    <property type="protein sequence ID" value="KAK3052700.1"/>
    <property type="molecule type" value="Genomic_DNA"/>
</dbReference>
<dbReference type="Proteomes" id="UP001271007">
    <property type="component" value="Unassembled WGS sequence"/>
</dbReference>
<evidence type="ECO:0000256" key="1">
    <source>
        <dbReference type="ARBA" id="ARBA00022574"/>
    </source>
</evidence>
<evidence type="ECO:0000256" key="2">
    <source>
        <dbReference type="ARBA" id="ARBA00022737"/>
    </source>
</evidence>
<evidence type="ECO:0000313" key="4">
    <source>
        <dbReference type="EMBL" id="KAK3052700.1"/>
    </source>
</evidence>
<comment type="caution">
    <text evidence="4">The sequence shown here is derived from an EMBL/GenBank/DDBJ whole genome shotgun (WGS) entry which is preliminary data.</text>
</comment>
<dbReference type="GO" id="GO:0061685">
    <property type="term" value="F:diphthine methylesterase activity"/>
    <property type="evidence" value="ECO:0007669"/>
    <property type="project" value="TreeGrafter"/>
</dbReference>
<organism evidence="4 5">
    <name type="scientific">Extremus antarcticus</name>
    <dbReference type="NCBI Taxonomy" id="702011"/>
    <lineage>
        <taxon>Eukaryota</taxon>
        <taxon>Fungi</taxon>
        <taxon>Dikarya</taxon>
        <taxon>Ascomycota</taxon>
        <taxon>Pezizomycotina</taxon>
        <taxon>Dothideomycetes</taxon>
        <taxon>Dothideomycetidae</taxon>
        <taxon>Mycosphaerellales</taxon>
        <taxon>Extremaceae</taxon>
        <taxon>Extremus</taxon>
    </lineage>
</organism>
<comment type="pathway">
    <text evidence="3">Protein modification.</text>
</comment>
<dbReference type="SUPFAM" id="SSF101908">
    <property type="entry name" value="Putative isomerase YbhE"/>
    <property type="match status" value="1"/>
</dbReference>
<gene>
    <name evidence="4" type="ORF">LTR09_006182</name>
</gene>
<dbReference type="PANTHER" id="PTHR46042:SF1">
    <property type="entry name" value="DIPHTHINE METHYLTRANSFERASE"/>
    <property type="match status" value="1"/>
</dbReference>
<dbReference type="PANTHER" id="PTHR46042">
    <property type="entry name" value="DIPHTHINE METHYLTRANSFERASE"/>
    <property type="match status" value="1"/>
</dbReference>
<sequence>MAVIPSLTRLTLDLPPSCIAFCPEQPQYFVVGTYFLHPVHNDPAGEVNDGERPDSNDDNFSVQPAAQEEQKRSGSLILFRLGDDGVTITELTTHDLPCAVLDIQWSPHASPHGSLLAVACSTGLIAFFRLQISQHGIPELIAQRDIPVAEPTTLVLHLAWHPNDPRIIGYTLSDGSVGLWECADLNLWTDHNIKTGLKEIPVHRHDLEAWFIAFSLPDCSAVLSGGDDAVLKSSSPGADAGEYGPLWQDRKIHQAGVTAILPLTAVLTVTGSYDDHIRLLAAPASGLGRRKVLAELDLGGGVWRLKVLTSHALPDRESTGNGDGISPITILASCMHAGTRVVRLSRIPTPNPKTSSSDSAEWQFEVLARFEEHESMNYGSDVQPVVHENGVKANPRTKTRTVISTSFYDKLMCLWRVELDN</sequence>
<dbReference type="Gene3D" id="2.130.10.10">
    <property type="entry name" value="YVTN repeat-like/Quinoprotein amine dehydrogenase"/>
    <property type="match status" value="1"/>
</dbReference>
<keyword evidence="1" id="KW-0853">WD repeat</keyword>
<dbReference type="GO" id="GO:0017183">
    <property type="term" value="P:protein histidyl modification to diphthamide"/>
    <property type="evidence" value="ECO:0007669"/>
    <property type="project" value="TreeGrafter"/>
</dbReference>
<evidence type="ECO:0000256" key="3">
    <source>
        <dbReference type="ARBA" id="ARBA00043952"/>
    </source>
</evidence>
<dbReference type="InterPro" id="IPR015943">
    <property type="entry name" value="WD40/YVTN_repeat-like_dom_sf"/>
</dbReference>
<proteinExistence type="predicted"/>
<keyword evidence="2" id="KW-0677">Repeat</keyword>
<accession>A0AAJ0DMH4</accession>
<dbReference type="GO" id="GO:0005737">
    <property type="term" value="C:cytoplasm"/>
    <property type="evidence" value="ECO:0007669"/>
    <property type="project" value="TreeGrafter"/>
</dbReference>
<dbReference type="AlphaFoldDB" id="A0AAJ0DMH4"/>
<reference evidence="4" key="1">
    <citation type="submission" date="2023-04" db="EMBL/GenBank/DDBJ databases">
        <title>Black Yeasts Isolated from many extreme environments.</title>
        <authorList>
            <person name="Coleine C."/>
            <person name="Stajich J.E."/>
            <person name="Selbmann L."/>
        </authorList>
    </citation>
    <scope>NUCLEOTIDE SEQUENCE</scope>
    <source>
        <strain evidence="4">CCFEE 5312</strain>
    </source>
</reference>